<gene>
    <name evidence="2" type="ORF">KP014_14275</name>
    <name evidence="3" type="ORF">SAMN04487895_11731</name>
</gene>
<name>A0A1H8UD17_9BACL</name>
<evidence type="ECO:0000313" key="3">
    <source>
        <dbReference type="EMBL" id="SEP00927.1"/>
    </source>
</evidence>
<evidence type="ECO:0000259" key="1">
    <source>
        <dbReference type="Pfam" id="PF18765"/>
    </source>
</evidence>
<dbReference type="Gene3D" id="3.30.460.10">
    <property type="entry name" value="Beta Polymerase, domain 2"/>
    <property type="match status" value="1"/>
</dbReference>
<reference evidence="2 5" key="2">
    <citation type="submission" date="2021-06" db="EMBL/GenBank/DDBJ databases">
        <title>Whole genome sequence of Paenibacillus sophorae DSM23020 for comparative genomics.</title>
        <authorList>
            <person name="Kim M.-J."/>
            <person name="Lee G."/>
            <person name="Shin J.-H."/>
        </authorList>
    </citation>
    <scope>NUCLEOTIDE SEQUENCE [LARGE SCALE GENOMIC DNA]</scope>
    <source>
        <strain evidence="2 5">DSM 23020</strain>
    </source>
</reference>
<organism evidence="3 4">
    <name type="scientific">Paenibacillus sophorae</name>
    <dbReference type="NCBI Taxonomy" id="1333845"/>
    <lineage>
        <taxon>Bacteria</taxon>
        <taxon>Bacillati</taxon>
        <taxon>Bacillota</taxon>
        <taxon>Bacilli</taxon>
        <taxon>Bacillales</taxon>
        <taxon>Paenibacillaceae</taxon>
        <taxon>Paenibacillus</taxon>
    </lineage>
</organism>
<dbReference type="CDD" id="cd05403">
    <property type="entry name" value="NT_KNTase_like"/>
    <property type="match status" value="1"/>
</dbReference>
<dbReference type="Proteomes" id="UP000683429">
    <property type="component" value="Chromosome"/>
</dbReference>
<proteinExistence type="predicted"/>
<dbReference type="STRING" id="1333845.SAMN04487895_11731"/>
<dbReference type="Pfam" id="PF18765">
    <property type="entry name" value="Polbeta"/>
    <property type="match status" value="1"/>
</dbReference>
<keyword evidence="5" id="KW-1185">Reference proteome</keyword>
<dbReference type="Proteomes" id="UP000198809">
    <property type="component" value="Unassembled WGS sequence"/>
</dbReference>
<reference evidence="3 4" key="1">
    <citation type="submission" date="2016-10" db="EMBL/GenBank/DDBJ databases">
        <authorList>
            <person name="de Groot N.N."/>
        </authorList>
    </citation>
    <scope>NUCLEOTIDE SEQUENCE [LARGE SCALE GENOMIC DNA]</scope>
    <source>
        <strain evidence="3 4">CGMCC 1.10238</strain>
    </source>
</reference>
<dbReference type="InterPro" id="IPR052930">
    <property type="entry name" value="TA_antitoxin_MntA"/>
</dbReference>
<dbReference type="EMBL" id="CP076607">
    <property type="protein sequence ID" value="QWU13187.1"/>
    <property type="molecule type" value="Genomic_DNA"/>
</dbReference>
<sequence length="101" mass="11327">MATLYQIDEIKSRLNPVFAAVPVYRAVLFGSYARGTATDASDVDIVIDSKGKLLNLHFYGLLEDITEQLDKSVDLFEWAELRRNPAMCAAVEQEGVVLYEK</sequence>
<dbReference type="AlphaFoldDB" id="A0A1H8UD17"/>
<dbReference type="RefSeq" id="WP_036602322.1">
    <property type="nucleotide sequence ID" value="NZ_CP076607.1"/>
</dbReference>
<dbReference type="GO" id="GO:0016779">
    <property type="term" value="F:nucleotidyltransferase activity"/>
    <property type="evidence" value="ECO:0007669"/>
    <property type="project" value="InterPro"/>
</dbReference>
<dbReference type="InterPro" id="IPR041633">
    <property type="entry name" value="Polbeta"/>
</dbReference>
<evidence type="ECO:0000313" key="5">
    <source>
        <dbReference type="Proteomes" id="UP000683429"/>
    </source>
</evidence>
<evidence type="ECO:0000313" key="2">
    <source>
        <dbReference type="EMBL" id="QWU13187.1"/>
    </source>
</evidence>
<dbReference type="InterPro" id="IPR043519">
    <property type="entry name" value="NT_sf"/>
</dbReference>
<dbReference type="PANTHER" id="PTHR43852">
    <property type="entry name" value="NUCLEOTIDYLTRANSFERASE"/>
    <property type="match status" value="1"/>
</dbReference>
<evidence type="ECO:0000313" key="4">
    <source>
        <dbReference type="Proteomes" id="UP000198809"/>
    </source>
</evidence>
<keyword evidence="3" id="KW-0808">Transferase</keyword>
<dbReference type="OrthoDB" id="9809668at2"/>
<protein>
    <submittedName>
        <fullName evidence="3">Nucleotidyltransferase domain-containing protein</fullName>
    </submittedName>
</protein>
<accession>A0A1H8UD17</accession>
<feature type="domain" description="Polymerase beta nucleotidyltransferase" evidence="1">
    <location>
        <begin position="23"/>
        <end position="101"/>
    </location>
</feature>
<dbReference type="PANTHER" id="PTHR43852:SF2">
    <property type="entry name" value="PROTEIN ADENYLYLTRANSFERASE MNTA"/>
    <property type="match status" value="1"/>
</dbReference>
<dbReference type="EMBL" id="FODH01000017">
    <property type="protein sequence ID" value="SEP00927.1"/>
    <property type="molecule type" value="Genomic_DNA"/>
</dbReference>
<dbReference type="SUPFAM" id="SSF81301">
    <property type="entry name" value="Nucleotidyltransferase"/>
    <property type="match status" value="1"/>
</dbReference>